<accession>G8PBQ9</accession>
<dbReference type="STRING" id="701521.PECL_1753"/>
<dbReference type="HOGENOM" id="CLU_2479493_0_0_9"/>
<dbReference type="PATRIC" id="fig|701521.8.peg.1655"/>
<dbReference type="EMBL" id="CP003137">
    <property type="protein sequence ID" value="AEV95967.1"/>
    <property type="molecule type" value="Genomic_DNA"/>
</dbReference>
<protein>
    <submittedName>
        <fullName evidence="1">Uncharacterized protein</fullName>
    </submittedName>
</protein>
<evidence type="ECO:0000313" key="1">
    <source>
        <dbReference type="EMBL" id="AEV95967.1"/>
    </source>
</evidence>
<keyword evidence="2" id="KW-1185">Reference proteome</keyword>
<dbReference type="eggNOG" id="ENOG5030AJD">
    <property type="taxonomic scope" value="Bacteria"/>
</dbReference>
<reference evidence="1 2" key="1">
    <citation type="journal article" date="2012" name="J. Bacteriol.">
        <title>Complete Genome Sequence of the Beer Spoilage Organism Pediococcus claussenii ATCC BAA-344T.</title>
        <authorList>
            <person name="Pittet V."/>
            <person name="Abegunde T."/>
            <person name="Marfleet T."/>
            <person name="Haakensen M."/>
            <person name="Morrow K."/>
            <person name="Jayaprakash T."/>
            <person name="Schroeder K."/>
            <person name="Trost B."/>
            <person name="Byrns S."/>
            <person name="Bergsveinson J."/>
            <person name="Kusalik A."/>
            <person name="Ziola B."/>
        </authorList>
    </citation>
    <scope>NUCLEOTIDE SEQUENCE [LARGE SCALE GENOMIC DNA]</scope>
    <source>
        <strain evidence="1 2">ATCC BAA-344</strain>
    </source>
</reference>
<organism evidence="1 2">
    <name type="scientific">Pediococcus claussenii (strain ATCC BAA-344 / DSM 14800 / JCM 18046 / KCTC 3811 / LMG 21948 / P06)</name>
    <dbReference type="NCBI Taxonomy" id="701521"/>
    <lineage>
        <taxon>Bacteria</taxon>
        <taxon>Bacillati</taxon>
        <taxon>Bacillota</taxon>
        <taxon>Bacilli</taxon>
        <taxon>Lactobacillales</taxon>
        <taxon>Lactobacillaceae</taxon>
        <taxon>Pediococcus</taxon>
    </lineage>
</organism>
<name>G8PBQ9_PEDCP</name>
<proteinExistence type="predicted"/>
<gene>
    <name evidence="1" type="ordered locus">PECL_1753</name>
</gene>
<dbReference type="Proteomes" id="UP000005444">
    <property type="component" value="Chromosome"/>
</dbReference>
<dbReference type="KEGG" id="pce:PECL_1753"/>
<dbReference type="RefSeq" id="WP_014216161.1">
    <property type="nucleotide sequence ID" value="NC_016605.1"/>
</dbReference>
<sequence>MSDKQMHIDPADFAKLFLQTSDVTNMTEAEIPEKTKKALSAYLSAYYLADRFNRSEQQFFTDKDTQSSIYQTIMRELNEY</sequence>
<evidence type="ECO:0000313" key="2">
    <source>
        <dbReference type="Proteomes" id="UP000005444"/>
    </source>
</evidence>
<dbReference type="AlphaFoldDB" id="G8PBQ9"/>